<dbReference type="Proteomes" id="UP000582659">
    <property type="component" value="Unassembled WGS sequence"/>
</dbReference>
<dbReference type="InterPro" id="IPR052079">
    <property type="entry name" value="E3_ligase/Copine_domain"/>
</dbReference>
<feature type="compositionally biased region" description="Pro residues" evidence="2">
    <location>
        <begin position="146"/>
        <end position="155"/>
    </location>
</feature>
<dbReference type="OrthoDB" id="5855668at2759"/>
<organism evidence="5 7">
    <name type="scientific">Bursaphelenchus xylophilus</name>
    <name type="common">Pinewood nematode worm</name>
    <name type="synonym">Aphelenchoides xylophilus</name>
    <dbReference type="NCBI Taxonomy" id="6326"/>
    <lineage>
        <taxon>Eukaryota</taxon>
        <taxon>Metazoa</taxon>
        <taxon>Ecdysozoa</taxon>
        <taxon>Nematoda</taxon>
        <taxon>Chromadorea</taxon>
        <taxon>Rhabditida</taxon>
        <taxon>Tylenchina</taxon>
        <taxon>Tylenchomorpha</taxon>
        <taxon>Aphelenchoidea</taxon>
        <taxon>Aphelenchoididae</taxon>
        <taxon>Bursaphelenchus</taxon>
    </lineage>
</organism>
<feature type="domain" description="VWFA" evidence="3">
    <location>
        <begin position="1040"/>
        <end position="1231"/>
    </location>
</feature>
<dbReference type="PANTHER" id="PTHR45751">
    <property type="entry name" value="COPINE FAMILY PROTEIN 1"/>
    <property type="match status" value="1"/>
</dbReference>
<dbReference type="SMR" id="A0A1I7SXA2"/>
<feature type="compositionally biased region" description="Basic and acidic residues" evidence="2">
    <location>
        <begin position="692"/>
        <end position="701"/>
    </location>
</feature>
<dbReference type="GO" id="GO:0005634">
    <property type="term" value="C:nucleus"/>
    <property type="evidence" value="ECO:0007669"/>
    <property type="project" value="TreeGrafter"/>
</dbReference>
<keyword evidence="1" id="KW-0175">Coiled coil</keyword>
<evidence type="ECO:0000259" key="3">
    <source>
        <dbReference type="SMART" id="SM00327"/>
    </source>
</evidence>
<feature type="compositionally biased region" description="Basic and acidic residues" evidence="2">
    <location>
        <begin position="774"/>
        <end position="788"/>
    </location>
</feature>
<protein>
    <submittedName>
        <fullName evidence="4">(pine wood nematode) hypothetical protein</fullName>
    </submittedName>
    <submittedName>
        <fullName evidence="7">VWFA domain-containing protein</fullName>
    </submittedName>
</protein>
<feature type="compositionally biased region" description="Polar residues" evidence="2">
    <location>
        <begin position="82"/>
        <end position="98"/>
    </location>
</feature>
<dbReference type="Pfam" id="PF07002">
    <property type="entry name" value="Copine"/>
    <property type="match status" value="1"/>
</dbReference>
<reference evidence="4" key="2">
    <citation type="submission" date="2020-09" db="EMBL/GenBank/DDBJ databases">
        <authorList>
            <person name="Kikuchi T."/>
        </authorList>
    </citation>
    <scope>NUCLEOTIDE SEQUENCE</scope>
    <source>
        <strain evidence="4">Ka4C1</strain>
    </source>
</reference>
<dbReference type="InterPro" id="IPR036465">
    <property type="entry name" value="vWFA_dom_sf"/>
</dbReference>
<feature type="coiled-coil region" evidence="1">
    <location>
        <begin position="192"/>
        <end position="228"/>
    </location>
</feature>
<feature type="compositionally biased region" description="Low complexity" evidence="2">
    <location>
        <begin position="313"/>
        <end position="326"/>
    </location>
</feature>
<dbReference type="eggNOG" id="KOG1327">
    <property type="taxonomic scope" value="Eukaryota"/>
</dbReference>
<dbReference type="GO" id="GO:0016567">
    <property type="term" value="P:protein ubiquitination"/>
    <property type="evidence" value="ECO:0007669"/>
    <property type="project" value="TreeGrafter"/>
</dbReference>
<feature type="compositionally biased region" description="Polar residues" evidence="2">
    <location>
        <begin position="289"/>
        <end position="302"/>
    </location>
</feature>
<dbReference type="SUPFAM" id="SSF53300">
    <property type="entry name" value="vWA-like"/>
    <property type="match status" value="1"/>
</dbReference>
<feature type="region of interest" description="Disordered" evidence="2">
    <location>
        <begin position="524"/>
        <end position="543"/>
    </location>
</feature>
<feature type="compositionally biased region" description="Basic and acidic residues" evidence="2">
    <location>
        <begin position="129"/>
        <end position="144"/>
    </location>
</feature>
<feature type="compositionally biased region" description="Low complexity" evidence="2">
    <location>
        <begin position="579"/>
        <end position="589"/>
    </location>
</feature>
<evidence type="ECO:0000313" key="6">
    <source>
        <dbReference type="Proteomes" id="UP000659654"/>
    </source>
</evidence>
<evidence type="ECO:0000313" key="5">
    <source>
        <dbReference type="Proteomes" id="UP000095284"/>
    </source>
</evidence>
<sequence>MAFDPELGYDPEEWELCPPPDHFLAFGWFSRLCLAVGAITFAFLFFYCIGQKKRWSADERRASLTSVKPDPEALEHLQKIASSEQQIRQNGHETSPSSGLRRRQKRLSEQDLQALDEWELERQRLEQTKLEELRNDTTTDRDGAPKTPPSSPPEIQPVDYQRLAADLERRLLDEIRHIEEPTNSVELHQRLLEKHEPEVRRAERSLANAEAEELRKSFTKTLDNAIEQYNRNLNEQVFGNDSDFEQPYKDSPYFYPSDADDAEHAHSFVFESPNAALNQLGMNVPQEPGQVQQKLPSFQQVQDQDHKQTRDLPGQQTTPVPQQEPQFAKKSSSSSDEGFVKIYHDQTQPVDLLKNIEAHREQILETNTAVEKARIQAEMPDFRFPEDRQQVDQDNRQRPDSFYEHADQQAANEKYYQVAPAQQDARGRSQEQNKLQRPPPAQTQGQGPQFGHQQSPGIQNAKKKSRDQSPLEYLEELHDHLLGEAPLNYPGPQGQTFQRPSVERQPAPRDEILSPQEIEYLATHPQVQSPQVQKALERANQENSPYVVVEHDGEVDLYPQDEHRVVKRAGAIPDDQDLRQGQEFPQEGRQPQEQRGQRVEQGQLQRRRTSQQDLQGYDDNYDNLQGAGPTIQQQGQAPGYTQAFVQPGRQQQGHVEVHIQGQQQKSPQQQLLAQPANTQKVIFPGSHSVPYELDHEREQQGRETVPPYAIDDAAKDLDSQAEAQMAELLQEYDVPVEQLKRREQREHVPSPEANIMRMKLKEQGVTPGQGTPVAERRPSKQGAFDHRSATQPPNELQQDIKKRERSEQPSRTEPGQPKRSKTIDGHEDDPRRQVEADIYLQDAMEYVDTHKNYLPSTSGFVIEEDMLESDKQPIRTRNASADPTSRQVPTNEAFDKHEMVFDDADDAVTYAPEIQSVEIPPDQISQASSQFAELPDDREIAQHLKQKEAAPPHFVNEQDNLIHRNSPKNFSGPAPVGMPPAFSVKVETDNVSISSRSSRSLYKQSSLLSALGVTSMQEMLLELTSFDQLAEAMRKAGLERVNLIFGVDYTASNKYQGENSFDGRSLHYLGESYVVNPYQKVITTLGRALAPFATLNGIPVYGFGDNTCGDWGVFPLNGTNGYCKDLDDVLKTYNEVTPTIGLSGPTNFAPLIYQAIQICQRVQDYHVLVIIADGQVTNERATRKAIVQACQWPLSIIVVGVGDGPWEMMRVFDESLPKRPWDNFHFVEFHDLVKPQYGEQGELAFAIHSLLEVPDQYHHITKLGMLPARTATGSRRSSVNR</sequence>
<dbReference type="WBParaSite" id="BXY_1768600.1">
    <property type="protein sequence ID" value="BXY_1768600.1"/>
    <property type="gene ID" value="BXY_1768600"/>
</dbReference>
<evidence type="ECO:0000256" key="1">
    <source>
        <dbReference type="SAM" id="Coils"/>
    </source>
</evidence>
<proteinExistence type="predicted"/>
<reference evidence="7" key="1">
    <citation type="submission" date="2016-11" db="UniProtKB">
        <authorList>
            <consortium name="WormBaseParasite"/>
        </authorList>
    </citation>
    <scope>IDENTIFICATION</scope>
</reference>
<evidence type="ECO:0000256" key="2">
    <source>
        <dbReference type="SAM" id="MobiDB-lite"/>
    </source>
</evidence>
<dbReference type="GO" id="GO:0004842">
    <property type="term" value="F:ubiquitin-protein transferase activity"/>
    <property type="evidence" value="ECO:0007669"/>
    <property type="project" value="TreeGrafter"/>
</dbReference>
<feature type="compositionally biased region" description="Low complexity" evidence="2">
    <location>
        <begin position="660"/>
        <end position="679"/>
    </location>
</feature>
<keyword evidence="6" id="KW-1185">Reference proteome</keyword>
<dbReference type="EMBL" id="CAJFDI010000002">
    <property type="protein sequence ID" value="CAD5216922.1"/>
    <property type="molecule type" value="Genomic_DNA"/>
</dbReference>
<name>A0A1I7SXA2_BURXY</name>
<dbReference type="Proteomes" id="UP000659654">
    <property type="component" value="Unassembled WGS sequence"/>
</dbReference>
<dbReference type="PANTHER" id="PTHR45751:SF48">
    <property type="entry name" value="COPINE FAMILY PROTEIN 1"/>
    <property type="match status" value="1"/>
</dbReference>
<evidence type="ECO:0000313" key="4">
    <source>
        <dbReference type="EMBL" id="CAD5216922.1"/>
    </source>
</evidence>
<feature type="region of interest" description="Disordered" evidence="2">
    <location>
        <begin position="129"/>
        <end position="158"/>
    </location>
</feature>
<feature type="region of interest" description="Disordered" evidence="2">
    <location>
        <begin position="82"/>
        <end position="108"/>
    </location>
</feature>
<dbReference type="SMART" id="SM00327">
    <property type="entry name" value="VWA"/>
    <property type="match status" value="1"/>
</dbReference>
<dbReference type="EMBL" id="CAJFCV020000002">
    <property type="protein sequence ID" value="CAG9100282.1"/>
    <property type="molecule type" value="Genomic_DNA"/>
</dbReference>
<feature type="region of interest" description="Disordered" evidence="2">
    <location>
        <begin position="566"/>
        <end position="706"/>
    </location>
</feature>
<feature type="compositionally biased region" description="Low complexity" evidence="2">
    <location>
        <begin position="442"/>
        <end position="451"/>
    </location>
</feature>
<feature type="compositionally biased region" description="Basic and acidic residues" evidence="2">
    <location>
        <begin position="821"/>
        <end position="832"/>
    </location>
</feature>
<dbReference type="InterPro" id="IPR010734">
    <property type="entry name" value="Copine_C"/>
</dbReference>
<feature type="region of interest" description="Disordered" evidence="2">
    <location>
        <begin position="738"/>
        <end position="832"/>
    </location>
</feature>
<gene>
    <name evidence="4" type="ORF">BXYJ_LOCUS4777</name>
</gene>
<feature type="compositionally biased region" description="Basic and acidic residues" evidence="2">
    <location>
        <begin position="798"/>
        <end position="810"/>
    </location>
</feature>
<accession>A0A1I7SXA2</accession>
<evidence type="ECO:0000313" key="7">
    <source>
        <dbReference type="WBParaSite" id="BXY_1768600.1"/>
    </source>
</evidence>
<dbReference type="Proteomes" id="UP000095284">
    <property type="component" value="Unplaced"/>
</dbReference>
<feature type="compositionally biased region" description="Basic and acidic residues" evidence="2">
    <location>
        <begin position="738"/>
        <end position="749"/>
    </location>
</feature>
<feature type="region of interest" description="Disordered" evidence="2">
    <location>
        <begin position="287"/>
        <end position="337"/>
    </location>
</feature>
<feature type="region of interest" description="Disordered" evidence="2">
    <location>
        <begin position="418"/>
        <end position="512"/>
    </location>
</feature>
<dbReference type="InterPro" id="IPR002035">
    <property type="entry name" value="VWF_A"/>
</dbReference>